<evidence type="ECO:0000313" key="3">
    <source>
        <dbReference type="EMBL" id="AWA29295.1"/>
    </source>
</evidence>
<organism evidence="3 4">
    <name type="scientific">Flavobacterium magnum</name>
    <dbReference type="NCBI Taxonomy" id="2162713"/>
    <lineage>
        <taxon>Bacteria</taxon>
        <taxon>Pseudomonadati</taxon>
        <taxon>Bacteroidota</taxon>
        <taxon>Flavobacteriia</taxon>
        <taxon>Flavobacteriales</taxon>
        <taxon>Flavobacteriaceae</taxon>
        <taxon>Flavobacterium</taxon>
    </lineage>
</organism>
<dbReference type="EMBL" id="CP028811">
    <property type="protein sequence ID" value="AWA29295.1"/>
    <property type="molecule type" value="Genomic_DNA"/>
</dbReference>
<gene>
    <name evidence="3" type="ORF">HYN48_03875</name>
</gene>
<feature type="transmembrane region" description="Helical" evidence="1">
    <location>
        <begin position="95"/>
        <end position="112"/>
    </location>
</feature>
<dbReference type="Proteomes" id="UP000244193">
    <property type="component" value="Chromosome"/>
</dbReference>
<dbReference type="InterPro" id="IPR050640">
    <property type="entry name" value="Bact_2-comp_sensor_kinase"/>
</dbReference>
<dbReference type="GO" id="GO:0016020">
    <property type="term" value="C:membrane"/>
    <property type="evidence" value="ECO:0007669"/>
    <property type="project" value="InterPro"/>
</dbReference>
<protein>
    <recommendedName>
        <fullName evidence="2">Signal transduction histidine kinase internal region domain-containing protein</fullName>
    </recommendedName>
</protein>
<feature type="domain" description="Signal transduction histidine kinase internal region" evidence="2">
    <location>
        <begin position="202"/>
        <end position="279"/>
    </location>
</feature>
<keyword evidence="4" id="KW-1185">Reference proteome</keyword>
<evidence type="ECO:0000313" key="4">
    <source>
        <dbReference type="Proteomes" id="UP000244193"/>
    </source>
</evidence>
<proteinExistence type="predicted"/>
<keyword evidence="1" id="KW-0812">Transmembrane</keyword>
<name>A0A2S0RCF6_9FLAO</name>
<dbReference type="Pfam" id="PF06580">
    <property type="entry name" value="His_kinase"/>
    <property type="match status" value="1"/>
</dbReference>
<dbReference type="GO" id="GO:0000155">
    <property type="term" value="F:phosphorelay sensor kinase activity"/>
    <property type="evidence" value="ECO:0007669"/>
    <property type="project" value="InterPro"/>
</dbReference>
<keyword evidence="1" id="KW-1133">Transmembrane helix</keyword>
<dbReference type="PANTHER" id="PTHR34220">
    <property type="entry name" value="SENSOR HISTIDINE KINASE YPDA"/>
    <property type="match status" value="1"/>
</dbReference>
<dbReference type="OrthoDB" id="9809908at2"/>
<keyword evidence="1" id="KW-0472">Membrane</keyword>
<feature type="transmembrane region" description="Helical" evidence="1">
    <location>
        <begin position="55"/>
        <end position="75"/>
    </location>
</feature>
<dbReference type="PANTHER" id="PTHR34220:SF7">
    <property type="entry name" value="SENSOR HISTIDINE KINASE YPDA"/>
    <property type="match status" value="1"/>
</dbReference>
<evidence type="ECO:0000256" key="1">
    <source>
        <dbReference type="SAM" id="Phobius"/>
    </source>
</evidence>
<accession>A0A2S0RCF6</accession>
<reference evidence="3 4" key="1">
    <citation type="submission" date="2018-04" db="EMBL/GenBank/DDBJ databases">
        <title>Genome sequencing of Flavobacterium sp. HYN0048.</title>
        <authorList>
            <person name="Yi H."/>
            <person name="Baek C."/>
        </authorList>
    </citation>
    <scope>NUCLEOTIDE SEQUENCE [LARGE SCALE GENOMIC DNA]</scope>
    <source>
        <strain evidence="3 4">HYN0048</strain>
    </source>
</reference>
<dbReference type="KEGG" id="fmg:HYN48_03875"/>
<sequence>MTTELSRLPIFGNKFMLQQKKHSSTKISHSPQNLDKAGVPRYFYAYINKSMKNSIAVYALHICICTAFILLPYMFSSAGTFLRFPDFNNEHDRTYFGMYFALLLFFYFNYFVLIPKLYFHEKRFLYVVVIVLTLLFFLWVSNFIDRPAADAVAGGHLHAAPPFGKPAQDEHTILVYIIGVLSSLFFSINKRLQATEREKIAAELSLLKAQINPHFLFNTLNSIYSLSIRNDDRASDCIVQLAELMRYIMNNANDNMIDLNKEIDYISNYISLQKSRLEETAKINYMATGNMIGKKITPLILISFIENAFKHGVNPEENSEIDILIDVTGQELRLLVYNRKVHSVQTESGMGMRNTIERLEHLYPDHTLEIADLDESYSVKLTMEL</sequence>
<feature type="transmembrane region" description="Helical" evidence="1">
    <location>
        <begin position="173"/>
        <end position="189"/>
    </location>
</feature>
<dbReference type="InterPro" id="IPR010559">
    <property type="entry name" value="Sig_transdc_His_kin_internal"/>
</dbReference>
<dbReference type="AlphaFoldDB" id="A0A2S0RCF6"/>
<evidence type="ECO:0000259" key="2">
    <source>
        <dbReference type="Pfam" id="PF06580"/>
    </source>
</evidence>
<feature type="transmembrane region" description="Helical" evidence="1">
    <location>
        <begin position="124"/>
        <end position="144"/>
    </location>
</feature>